<comment type="caution">
    <text evidence="3">The sequence shown here is derived from an EMBL/GenBank/DDBJ whole genome shotgun (WGS) entry which is preliminary data.</text>
</comment>
<organism evidence="3 4">
    <name type="scientific">Tenacibaculum platacis</name>
    <dbReference type="NCBI Taxonomy" id="3137852"/>
    <lineage>
        <taxon>Bacteria</taxon>
        <taxon>Pseudomonadati</taxon>
        <taxon>Bacteroidota</taxon>
        <taxon>Flavobacteriia</taxon>
        <taxon>Flavobacteriales</taxon>
        <taxon>Flavobacteriaceae</taxon>
        <taxon>Tenacibaculum</taxon>
    </lineage>
</organism>
<sequence length="645" mass="73967">MRKLFIMLTLLASISVASQEIKFGKVSKQALEEEYYPLDSTANAAYLLKQRKTFYEYNRNTGFRIVSYFHYRLKVYNKQGLDRATFNIYYASKSGSTEKISSVKGYTFNLDENGEITKDKLSDKSIFKERQSEYRSVKKVTMPNVKEGSIIDLKYKLTSPYIYIVDDLSFQTNIPIKKLHIEIETPEWFVFNKIGKGFYTIPPKSSKKTRDLNFNVDVYDAENIPALRDNEPFVSNINNYYGGLKYELSYTQFPNSTIKTYSDSWENVSKQIYKSSKFGGELERTSYFKEDLQNILAQAKGDVQKALAIFEHVKNKVQWNSGYGKYTRDGTKEAYKKGTGNVAEINLILTAMLREAGLGANPVLVSTRNHNIPIFPTLDGFNYVVSLVEFTDGTSMLLDATEKYAMPNVLPYRALNWNGRKVTKEGYSTWVNLNAPKHSSETNTLKVKLDEEGTVEGLLRTKDEMLSAMLGRKRYNQYEDDEVISKLEEKYDIEIENFRASNKENVYKSYNKMLKFSSEDLVENINGKLLINPLLFLTDKTNPFKSEERTFPVDFASAWKETNNVSIQLPEGYKAESIPEQFAIGLPDNLGFFKFKVTNTGKTVNINSIIQINSPIIAPNYYSSLKEFYTKVVAKQKEQIVLVKG</sequence>
<dbReference type="InterPro" id="IPR038765">
    <property type="entry name" value="Papain-like_cys_pep_sf"/>
</dbReference>
<dbReference type="Gene3D" id="2.60.40.3140">
    <property type="match status" value="1"/>
</dbReference>
<keyword evidence="4" id="KW-1185">Reference proteome</keyword>
<dbReference type="Proteomes" id="UP001497416">
    <property type="component" value="Unassembled WGS sequence"/>
</dbReference>
<name>A0ABM9P2Z1_9FLAO</name>
<evidence type="ECO:0000259" key="1">
    <source>
        <dbReference type="Pfam" id="PF01841"/>
    </source>
</evidence>
<proteinExistence type="predicted"/>
<evidence type="ECO:0000259" key="2">
    <source>
        <dbReference type="Pfam" id="PF12969"/>
    </source>
</evidence>
<accession>A0ABM9P2Z1</accession>
<feature type="domain" description="DUF3857" evidence="2">
    <location>
        <begin position="66"/>
        <end position="187"/>
    </location>
</feature>
<dbReference type="InterPro" id="IPR024618">
    <property type="entry name" value="DUF3857"/>
</dbReference>
<dbReference type="Pfam" id="PF01841">
    <property type="entry name" value="Transglut_core"/>
    <property type="match status" value="1"/>
</dbReference>
<protein>
    <submittedName>
        <fullName evidence="3">Transglutaminase-like cysteine protease</fullName>
    </submittedName>
</protein>
<gene>
    <name evidence="3" type="ORF">T190607A01A_30157</name>
</gene>
<dbReference type="RefSeq" id="WP_348712538.1">
    <property type="nucleotide sequence ID" value="NZ_CAXIXY010000005.1"/>
</dbReference>
<reference evidence="3 4" key="1">
    <citation type="submission" date="2024-05" db="EMBL/GenBank/DDBJ databases">
        <authorList>
            <person name="Duchaud E."/>
        </authorList>
    </citation>
    <scope>NUCLEOTIDE SEQUENCE [LARGE SCALE GENOMIC DNA]</scope>
    <source>
        <strain evidence="3">Ena-SAMPLE-TAB-13-05-2024-13:56:06:370-140302</strain>
    </source>
</reference>
<dbReference type="Gene3D" id="2.60.120.1130">
    <property type="match status" value="1"/>
</dbReference>
<dbReference type="SUPFAM" id="SSF54001">
    <property type="entry name" value="Cysteine proteinases"/>
    <property type="match status" value="1"/>
</dbReference>
<dbReference type="EMBL" id="CAXIXY010000005">
    <property type="protein sequence ID" value="CAL2088594.1"/>
    <property type="molecule type" value="Genomic_DNA"/>
</dbReference>
<evidence type="ECO:0000313" key="4">
    <source>
        <dbReference type="Proteomes" id="UP001497416"/>
    </source>
</evidence>
<dbReference type="InterPro" id="IPR002931">
    <property type="entry name" value="Transglutaminase-like"/>
</dbReference>
<dbReference type="Pfam" id="PF12969">
    <property type="entry name" value="DUF3857"/>
    <property type="match status" value="1"/>
</dbReference>
<evidence type="ECO:0000313" key="3">
    <source>
        <dbReference type="EMBL" id="CAL2088594.1"/>
    </source>
</evidence>
<feature type="domain" description="Transglutaminase-like" evidence="1">
    <location>
        <begin position="293"/>
        <end position="372"/>
    </location>
</feature>
<dbReference type="Gene3D" id="3.10.620.30">
    <property type="match status" value="1"/>
</dbReference>